<protein>
    <submittedName>
        <fullName evidence="2">Signal peptidase I</fullName>
        <ecNumber evidence="2">3.4.21.89</ecNumber>
    </submittedName>
</protein>
<accession>A0A6J4HRU1</accession>
<keyword evidence="2" id="KW-0378">Hydrolase</keyword>
<feature type="non-terminal residue" evidence="2">
    <location>
        <position position="157"/>
    </location>
</feature>
<proteinExistence type="predicted"/>
<feature type="compositionally biased region" description="Basic residues" evidence="1">
    <location>
        <begin position="75"/>
        <end position="94"/>
    </location>
</feature>
<dbReference type="AlphaFoldDB" id="A0A6J4HRU1"/>
<name>A0A6J4HRU1_9ACTN</name>
<evidence type="ECO:0000313" key="2">
    <source>
        <dbReference type="EMBL" id="CAA9231630.1"/>
    </source>
</evidence>
<dbReference type="EMBL" id="CADCTF010000062">
    <property type="protein sequence ID" value="CAA9231630.1"/>
    <property type="molecule type" value="Genomic_DNA"/>
</dbReference>
<gene>
    <name evidence="2" type="ORF">AVDCRST_MAG50-1101</name>
</gene>
<feature type="region of interest" description="Disordered" evidence="1">
    <location>
        <begin position="1"/>
        <end position="127"/>
    </location>
</feature>
<dbReference type="GO" id="GO:0009003">
    <property type="term" value="F:signal peptidase activity"/>
    <property type="evidence" value="ECO:0007669"/>
    <property type="project" value="UniProtKB-EC"/>
</dbReference>
<organism evidence="2">
    <name type="scientific">uncultured Acidimicrobiales bacterium</name>
    <dbReference type="NCBI Taxonomy" id="310071"/>
    <lineage>
        <taxon>Bacteria</taxon>
        <taxon>Bacillati</taxon>
        <taxon>Actinomycetota</taxon>
        <taxon>Acidimicrobiia</taxon>
        <taxon>Acidimicrobiales</taxon>
        <taxon>environmental samples</taxon>
    </lineage>
</organism>
<reference evidence="2" key="1">
    <citation type="submission" date="2020-02" db="EMBL/GenBank/DDBJ databases">
        <authorList>
            <person name="Meier V. D."/>
        </authorList>
    </citation>
    <scope>NUCLEOTIDE SEQUENCE</scope>
    <source>
        <strain evidence="2">AVDCRST_MAG50</strain>
    </source>
</reference>
<feature type="non-terminal residue" evidence="2">
    <location>
        <position position="1"/>
    </location>
</feature>
<evidence type="ECO:0000256" key="1">
    <source>
        <dbReference type="SAM" id="MobiDB-lite"/>
    </source>
</evidence>
<dbReference type="EC" id="3.4.21.89" evidence="2"/>
<sequence length="157" mass="16189">ATLPSGVAGGGGRAGPGRCPCRGRPAGGPGGRRRRLDAARPRAGRPPAGDPPPQLPARGRGGPGRSEGRPAARQAGRRGGRRRPAGGGRRRPLGQHRQPDLRPGPTVAHPGAGRAPLRPARSHRAHATAAGVPLATLVRVDRYRLERLLDPAAVEDV</sequence>